<sequence>MQVFIILFYNIFLLIMIRFEKTKKGYADESGSPVVIY</sequence>
<organism evidence="1 2">
    <name type="scientific">Salmonella enterica subsp. enterica serovar Senftenberg str. A4-543</name>
    <dbReference type="NCBI Taxonomy" id="913082"/>
    <lineage>
        <taxon>Bacteria</taxon>
        <taxon>Pseudomonadati</taxon>
        <taxon>Pseudomonadota</taxon>
        <taxon>Gammaproteobacteria</taxon>
        <taxon>Enterobacterales</taxon>
        <taxon>Enterobacteriaceae</taxon>
        <taxon>Salmonella</taxon>
    </lineage>
</organism>
<dbReference type="AlphaFoldDB" id="G5R609"/>
<gene>
    <name evidence="1" type="ORF">LTSESEN_5088</name>
</gene>
<evidence type="ECO:0000313" key="1">
    <source>
        <dbReference type="EMBL" id="EHC82049.1"/>
    </source>
</evidence>
<proteinExistence type="predicted"/>
<evidence type="ECO:0000313" key="2">
    <source>
        <dbReference type="Proteomes" id="UP000005065"/>
    </source>
</evidence>
<dbReference type="Proteomes" id="UP000005065">
    <property type="component" value="Unassembled WGS sequence"/>
</dbReference>
<dbReference type="BioCyc" id="SENT913082:G120J-181-MONOMER"/>
<protein>
    <submittedName>
        <fullName evidence="1">Uncharacterized protein</fullName>
    </submittedName>
</protein>
<name>G5R609_SALSE</name>
<comment type="caution">
    <text evidence="1">The sequence shown here is derived from an EMBL/GenBank/DDBJ whole genome shotgun (WGS) entry which is preliminary data.</text>
</comment>
<accession>G5R609</accession>
<dbReference type="PATRIC" id="fig|913082.3.peg.3963"/>
<reference evidence="1 2" key="1">
    <citation type="journal article" date="2011" name="BMC Genomics">
        <title>Genome sequencing reveals diversification of virulence factor content and possible host adaptation in distinct subpopulations of Salmonella enterica.</title>
        <authorList>
            <person name="den Bakker H.C."/>
            <person name="Moreno Switt A.I."/>
            <person name="Govoni G."/>
            <person name="Cummings C.A."/>
            <person name="Ranieri M.L."/>
            <person name="Degoricija L."/>
            <person name="Hoelzer K."/>
            <person name="Rodriguez-Rivera L.D."/>
            <person name="Brown S."/>
            <person name="Bolchacova E."/>
            <person name="Furtado M.R."/>
            <person name="Wiedmann M."/>
        </authorList>
    </citation>
    <scope>NUCLEOTIDE SEQUENCE [LARGE SCALE GENOMIC DNA]</scope>
    <source>
        <strain evidence="1 2">A4-543</strain>
    </source>
</reference>
<dbReference type="EMBL" id="AFCU01001636">
    <property type="protein sequence ID" value="EHC82049.1"/>
    <property type="molecule type" value="Genomic_DNA"/>
</dbReference>